<accession>E0VMQ5</accession>
<dbReference type="VEuPathDB" id="VectorBase:PHUM317240"/>
<dbReference type="Pfam" id="PF16737">
    <property type="entry name" value="PHF12_MRG_bd"/>
    <property type="match status" value="1"/>
</dbReference>
<feature type="compositionally biased region" description="Basic and acidic residues" evidence="17">
    <location>
        <begin position="143"/>
        <end position="157"/>
    </location>
</feature>
<dbReference type="OMA" id="CKVQARA"/>
<dbReference type="PROSITE" id="PS50006">
    <property type="entry name" value="FHA_DOMAIN"/>
    <property type="match status" value="1"/>
</dbReference>
<keyword evidence="9" id="KW-0832">Ubl conjugation</keyword>
<keyword evidence="10" id="KW-0805">Transcription regulation</keyword>
<comment type="subunit">
    <text evidence="13">Component of SIN3 complexes. Interacts with SIN3A in a complex composed of HDAC1, SAP30 and SIN3A. Component of the SIN3B complex, which includes SIN3B, HDAC2 or HDAC1, PHF12 and MORF4L1; interacts directly with all subunits. Interacts with TLE5.</text>
</comment>
<dbReference type="InterPro" id="IPR001965">
    <property type="entry name" value="Znf_PHD"/>
</dbReference>
<feature type="compositionally biased region" description="Basic and acidic residues" evidence="17">
    <location>
        <begin position="173"/>
        <end position="186"/>
    </location>
</feature>
<evidence type="ECO:0000313" key="20">
    <source>
        <dbReference type="EMBL" id="EEB14661.1"/>
    </source>
</evidence>
<dbReference type="SMART" id="SM00249">
    <property type="entry name" value="PHD"/>
    <property type="match status" value="2"/>
</dbReference>
<evidence type="ECO:0000256" key="3">
    <source>
        <dbReference type="ARBA" id="ARBA00022499"/>
    </source>
</evidence>
<dbReference type="InterPro" id="IPR031966">
    <property type="entry name" value="PHF12_MRG-bd"/>
</dbReference>
<feature type="region of interest" description="Disordered" evidence="17">
    <location>
        <begin position="255"/>
        <end position="282"/>
    </location>
</feature>
<reference evidence="21" key="3">
    <citation type="submission" date="2020-05" db="UniProtKB">
        <authorList>
            <consortium name="EnsemblMetazoa"/>
        </authorList>
    </citation>
    <scope>IDENTIFICATION</scope>
    <source>
        <strain evidence="21">USDA</strain>
    </source>
</reference>
<dbReference type="GO" id="GO:0008270">
    <property type="term" value="F:zinc ion binding"/>
    <property type="evidence" value="ECO:0007669"/>
    <property type="project" value="UniProtKB-KW"/>
</dbReference>
<name>E0VMQ5_PEDHC</name>
<dbReference type="Gene3D" id="3.30.40.10">
    <property type="entry name" value="Zinc/RING finger domain, C3HC4 (zinc finger)"/>
    <property type="match status" value="2"/>
</dbReference>
<dbReference type="CDD" id="cd15534">
    <property type="entry name" value="PHD2_PHF12_Rco1"/>
    <property type="match status" value="1"/>
</dbReference>
<dbReference type="PANTHER" id="PTHR46309">
    <property type="entry name" value="PHD FINGER PROTEIN 12"/>
    <property type="match status" value="1"/>
</dbReference>
<dbReference type="Pfam" id="PF00628">
    <property type="entry name" value="PHD"/>
    <property type="match status" value="2"/>
</dbReference>
<keyword evidence="7 16" id="KW-0863">Zinc-finger</keyword>
<dbReference type="HOGENOM" id="CLU_015009_0_0_1"/>
<evidence type="ECO:0000256" key="17">
    <source>
        <dbReference type="SAM" id="MobiDB-lite"/>
    </source>
</evidence>
<reference evidence="20" key="2">
    <citation type="submission" date="2007-04" db="EMBL/GenBank/DDBJ databases">
        <title>The genome of the human body louse.</title>
        <authorList>
            <consortium name="The Human Body Louse Genome Consortium"/>
            <person name="Kirkness E."/>
            <person name="Walenz B."/>
            <person name="Hass B."/>
            <person name="Bruggner R."/>
            <person name="Strausberg R."/>
        </authorList>
    </citation>
    <scope>NUCLEOTIDE SEQUENCE</scope>
    <source>
        <strain evidence="20">USDA</strain>
    </source>
</reference>
<feature type="compositionally biased region" description="Basic and acidic residues" evidence="17">
    <location>
        <begin position="1012"/>
        <end position="1021"/>
    </location>
</feature>
<evidence type="ECO:0000256" key="16">
    <source>
        <dbReference type="PROSITE-ProRule" id="PRU00146"/>
    </source>
</evidence>
<feature type="compositionally biased region" description="Acidic residues" evidence="17">
    <location>
        <begin position="187"/>
        <end position="200"/>
    </location>
</feature>
<gene>
    <name evidence="21" type="primary">8236036</name>
    <name evidence="20" type="ORF">Phum_PHUM317240</name>
</gene>
<keyword evidence="2" id="KW-0678">Repressor</keyword>
<evidence type="ECO:0000256" key="13">
    <source>
        <dbReference type="ARBA" id="ARBA00065785"/>
    </source>
</evidence>
<evidence type="ECO:0000259" key="19">
    <source>
        <dbReference type="PROSITE" id="PS50016"/>
    </source>
</evidence>
<keyword evidence="11" id="KW-0804">Transcription</keyword>
<dbReference type="InterPro" id="IPR013083">
    <property type="entry name" value="Znf_RING/FYVE/PHD"/>
</dbReference>
<dbReference type="EnsemblMetazoa" id="PHUM317240-RA">
    <property type="protein sequence ID" value="PHUM317240-PA"/>
    <property type="gene ID" value="PHUM317240"/>
</dbReference>
<evidence type="ECO:0000256" key="15">
    <source>
        <dbReference type="ARBA" id="ARBA00076589"/>
    </source>
</evidence>
<evidence type="ECO:0000256" key="2">
    <source>
        <dbReference type="ARBA" id="ARBA00022491"/>
    </source>
</evidence>
<dbReference type="STRING" id="121224.E0VMQ5"/>
<dbReference type="FunCoup" id="E0VMQ5">
    <property type="interactions" value="1565"/>
</dbReference>
<keyword evidence="4" id="KW-0597">Phosphoprotein</keyword>
<dbReference type="PROSITE" id="PS01359">
    <property type="entry name" value="ZF_PHD_1"/>
    <property type="match status" value="1"/>
</dbReference>
<dbReference type="KEGG" id="phu:Phum_PHUM317240"/>
<feature type="region of interest" description="Disordered" evidence="17">
    <location>
        <begin position="1012"/>
        <end position="1102"/>
    </location>
</feature>
<dbReference type="InParanoid" id="E0VMQ5"/>
<feature type="region of interest" description="Disordered" evidence="17">
    <location>
        <begin position="131"/>
        <end position="200"/>
    </location>
</feature>
<dbReference type="SUPFAM" id="SSF57903">
    <property type="entry name" value="FYVE/PHD zinc finger"/>
    <property type="match status" value="2"/>
</dbReference>
<keyword evidence="6" id="KW-0677">Repeat</keyword>
<evidence type="ECO:0000256" key="9">
    <source>
        <dbReference type="ARBA" id="ARBA00022843"/>
    </source>
</evidence>
<evidence type="ECO:0000256" key="12">
    <source>
        <dbReference type="ARBA" id="ARBA00023242"/>
    </source>
</evidence>
<dbReference type="CDD" id="cd22703">
    <property type="entry name" value="FHA_PHF12"/>
    <property type="match status" value="1"/>
</dbReference>
<dbReference type="InterPro" id="IPR019787">
    <property type="entry name" value="Znf_PHD-finger"/>
</dbReference>
<dbReference type="InterPro" id="IPR038098">
    <property type="entry name" value="PHF12_MRG-bd_sf"/>
</dbReference>
<evidence type="ECO:0000256" key="7">
    <source>
        <dbReference type="ARBA" id="ARBA00022771"/>
    </source>
</evidence>
<dbReference type="FunFam" id="3.30.40.10:FF:000154">
    <property type="entry name" value="PHD finger protein 12"/>
    <property type="match status" value="1"/>
</dbReference>
<proteinExistence type="predicted"/>
<evidence type="ECO:0000313" key="21">
    <source>
        <dbReference type="EnsemblMetazoa" id="PHUM317240-PA"/>
    </source>
</evidence>
<dbReference type="Gene3D" id="2.60.200.20">
    <property type="match status" value="1"/>
</dbReference>
<evidence type="ECO:0000256" key="10">
    <source>
        <dbReference type="ARBA" id="ARBA00023015"/>
    </source>
</evidence>
<dbReference type="GeneID" id="8236036"/>
<dbReference type="GO" id="GO:0003714">
    <property type="term" value="F:transcription corepressor activity"/>
    <property type="evidence" value="ECO:0007669"/>
    <property type="project" value="InterPro"/>
</dbReference>
<evidence type="ECO:0000256" key="4">
    <source>
        <dbReference type="ARBA" id="ARBA00022553"/>
    </source>
</evidence>
<dbReference type="InterPro" id="IPR008984">
    <property type="entry name" value="SMAD_FHA_dom_sf"/>
</dbReference>
<evidence type="ECO:0000313" key="22">
    <source>
        <dbReference type="Proteomes" id="UP000009046"/>
    </source>
</evidence>
<protein>
    <recommendedName>
        <fullName evidence="14">PHD finger protein 12</fullName>
    </recommendedName>
    <alternativeName>
        <fullName evidence="15">PHD factor 1</fullName>
    </alternativeName>
</protein>
<dbReference type="Gene3D" id="6.10.20.60">
    <property type="entry name" value="PHD finger protein 12"/>
    <property type="match status" value="1"/>
</dbReference>
<evidence type="ECO:0000256" key="5">
    <source>
        <dbReference type="ARBA" id="ARBA00022723"/>
    </source>
</evidence>
<organism>
    <name type="scientific">Pediculus humanus subsp. corporis</name>
    <name type="common">Body louse</name>
    <dbReference type="NCBI Taxonomy" id="121224"/>
    <lineage>
        <taxon>Eukaryota</taxon>
        <taxon>Metazoa</taxon>
        <taxon>Ecdysozoa</taxon>
        <taxon>Arthropoda</taxon>
        <taxon>Hexapoda</taxon>
        <taxon>Insecta</taxon>
        <taxon>Pterygota</taxon>
        <taxon>Neoptera</taxon>
        <taxon>Paraneoptera</taxon>
        <taxon>Psocodea</taxon>
        <taxon>Troctomorpha</taxon>
        <taxon>Phthiraptera</taxon>
        <taxon>Anoplura</taxon>
        <taxon>Pediculidae</taxon>
        <taxon>Pediculus</taxon>
    </lineage>
</organism>
<dbReference type="InterPro" id="IPR042163">
    <property type="entry name" value="PHF12"/>
</dbReference>
<dbReference type="Pfam" id="PF00498">
    <property type="entry name" value="FHA"/>
    <property type="match status" value="1"/>
</dbReference>
<feature type="domain" description="PHD-type" evidence="19">
    <location>
        <begin position="54"/>
        <end position="103"/>
    </location>
</feature>
<keyword evidence="3" id="KW-1017">Isopeptide bond</keyword>
<dbReference type="PANTHER" id="PTHR46309:SF1">
    <property type="entry name" value="PHD FINGER PROTEIN 12"/>
    <property type="match status" value="1"/>
</dbReference>
<comment type="subcellular location">
    <subcellularLocation>
        <location evidence="1">Nucleus</location>
    </subcellularLocation>
</comment>
<dbReference type="RefSeq" id="XP_002427399.1">
    <property type="nucleotide sequence ID" value="XM_002427354.1"/>
</dbReference>
<dbReference type="InterPro" id="IPR011011">
    <property type="entry name" value="Znf_FYVE_PHD"/>
</dbReference>
<dbReference type="InterPro" id="IPR000253">
    <property type="entry name" value="FHA_dom"/>
</dbReference>
<evidence type="ECO:0000256" key="6">
    <source>
        <dbReference type="ARBA" id="ARBA00022737"/>
    </source>
</evidence>
<keyword evidence="22" id="KW-1185">Reference proteome</keyword>
<dbReference type="InterPro" id="IPR019786">
    <property type="entry name" value="Zinc_finger_PHD-type_CS"/>
</dbReference>
<evidence type="ECO:0000256" key="8">
    <source>
        <dbReference type="ARBA" id="ARBA00022833"/>
    </source>
</evidence>
<dbReference type="eggNOG" id="KOG4299">
    <property type="taxonomic scope" value="Eukaryota"/>
</dbReference>
<dbReference type="EMBL" id="DS235321">
    <property type="protein sequence ID" value="EEB14661.1"/>
    <property type="molecule type" value="Genomic_DNA"/>
</dbReference>
<sequence length="1102" mass="123910">MSSIEYDLDTSGGLMPQIQALIAPPVSDDCSKVKKKEGKELHPYYKRPGKGHNHDSCDSCGEGGNLLCCDKCPASFHLQCHDPPLEEDDIPIGQWLCHSCKVAAAKADGIPVREIKFHKSEVITKPKNEVDLSNISPNALPKNESEVRGRLRSRKDSVSSGLLKTSKKGKAAGNDKKRKNDDKKDTSEDEDEDDINNAENDDEGKLKKIKKKCSDNCVENEVNFMTPMDLLIEAAIESNPKQYDLPKELTISMPFPGSEKAGNGVGPGKITSRRNSSAKKKPYELDNGMVPLPVKVCYECHRSCRVAPLVSCDYCSLLFHLDCLDPPLASMPTGKWMCPNHPQHYIDTKLLTSVSLTERVKLWEKYSGPIDQDAVKLEFIRKVRRKNPPFRFKVKLPPRNKIRVPDAIKQQYACPQPLVPSLKEVLRVEKISSLEEHATAVEQEEWLSSIIAMQSSIACHLAFQKQKKLQQTPIENDVTTKSKQSDISQTEAQVKTNDIVELTIERQMSDKPKIKSKSSNEVINGNITVQSHKGTPSAKPKETVEKMMEKMFSDVTTSVSPRKTDFTGSKTLESLLRESSSEKTKKIIINGPIPKDAKIILHQNGEMRLKIKEDQNLKTFEPRIKISDQKQHQQQQQQHQQNSNSIDAKVLENLNSQLNYLLSTSAGKELAEELSKIDSKLVNLLAFQRIQQLLPSTVGMNNLKNSSKISPTLSHYTIENESQRLRLEESSESDAKQEGAEKDNKKKNTVFGAYEKNLSLKNGVLLSNKQYVAIKDCNAELSLQEISPNNVNPSLKAVKDVSQVKISDFLRKEFDRSHVEIQARAILTPLNTKDLGVKMKYRTLSIGTGADNDVCLSSYGFCNYVSPKHAVIFYDEMTKHYELINYSEHGTLVDSVVYTTDYSDRKTPRLDAKVPEKNPLAKTVKEIIDRRRGIIRNSEDADRGPPSKMISREHQNPRICYCQPNKLSSSYPAGWEGSAVLYHCSYIKFGCLQFVFSIADYAPSLKIENKDLPDEKDERQNWKKTCKKIPGKSNPNPNGGKGRKMINDRKNDSSRSNSENGTEGKDDETTNELDITNMEMDFETTEIKLENEDDSGSSKNEQ</sequence>
<dbReference type="Proteomes" id="UP000009046">
    <property type="component" value="Unassembled WGS sequence"/>
</dbReference>
<dbReference type="AlphaFoldDB" id="E0VMQ5"/>
<dbReference type="OrthoDB" id="1919692at2759"/>
<dbReference type="EMBL" id="AAZO01003685">
    <property type="status" value="NOT_ANNOTATED_CDS"/>
    <property type="molecule type" value="Genomic_DNA"/>
</dbReference>
<evidence type="ECO:0000256" key="11">
    <source>
        <dbReference type="ARBA" id="ARBA00023163"/>
    </source>
</evidence>
<evidence type="ECO:0000256" key="1">
    <source>
        <dbReference type="ARBA" id="ARBA00004123"/>
    </source>
</evidence>
<dbReference type="CDD" id="cd15533">
    <property type="entry name" value="PHD1_PHF12"/>
    <property type="match status" value="1"/>
</dbReference>
<evidence type="ECO:0000256" key="14">
    <source>
        <dbReference type="ARBA" id="ARBA00068755"/>
    </source>
</evidence>
<dbReference type="PROSITE" id="PS50016">
    <property type="entry name" value="ZF_PHD_2"/>
    <property type="match status" value="1"/>
</dbReference>
<keyword evidence="8" id="KW-0862">Zinc</keyword>
<dbReference type="SUPFAM" id="SSF49879">
    <property type="entry name" value="SMAD/FHA domain"/>
    <property type="match status" value="1"/>
</dbReference>
<dbReference type="GO" id="GO:0000122">
    <property type="term" value="P:negative regulation of transcription by RNA polymerase II"/>
    <property type="evidence" value="ECO:0007669"/>
    <property type="project" value="TreeGrafter"/>
</dbReference>
<dbReference type="CTD" id="8236036"/>
<keyword evidence="12" id="KW-0539">Nucleus</keyword>
<feature type="domain" description="FHA" evidence="18">
    <location>
        <begin position="844"/>
        <end position="898"/>
    </location>
</feature>
<evidence type="ECO:0000259" key="18">
    <source>
        <dbReference type="PROSITE" id="PS50006"/>
    </source>
</evidence>
<dbReference type="GO" id="GO:0070822">
    <property type="term" value="C:Sin3-type complex"/>
    <property type="evidence" value="ECO:0007669"/>
    <property type="project" value="TreeGrafter"/>
</dbReference>
<reference evidence="20" key="1">
    <citation type="submission" date="2007-04" db="EMBL/GenBank/DDBJ databases">
        <title>Annotation of Pediculus humanus corporis strain USDA.</title>
        <authorList>
            <person name="Kirkness E."/>
            <person name="Hannick L."/>
            <person name="Hass B."/>
            <person name="Bruggner R."/>
            <person name="Lawson D."/>
            <person name="Bidwell S."/>
            <person name="Joardar V."/>
            <person name="Caler E."/>
            <person name="Walenz B."/>
            <person name="Inman J."/>
            <person name="Schobel S."/>
            <person name="Galinsky K."/>
            <person name="Amedeo P."/>
            <person name="Strausberg R."/>
        </authorList>
    </citation>
    <scope>NUCLEOTIDE SEQUENCE</scope>
    <source>
        <strain evidence="20">USDA</strain>
    </source>
</reference>
<keyword evidence="5" id="KW-0479">Metal-binding</keyword>
<dbReference type="FunFam" id="3.30.40.10:FF:000164">
    <property type="entry name" value="PHD finger protein 12"/>
    <property type="match status" value="1"/>
</dbReference>
<feature type="region of interest" description="Disordered" evidence="17">
    <location>
        <begin position="722"/>
        <end position="745"/>
    </location>
</feature>